<evidence type="ECO:0000313" key="7">
    <source>
        <dbReference type="Proteomes" id="UP000194639"/>
    </source>
</evidence>
<dbReference type="GeneID" id="76205249"/>
<reference evidence="2 9" key="3">
    <citation type="submission" date="2018-02" db="EMBL/GenBank/DDBJ databases">
        <title>Acetobacter orientalis genome.</title>
        <authorList>
            <person name="Nakashima N."/>
            <person name="Tamura T."/>
        </authorList>
    </citation>
    <scope>NUCLEOTIDE SEQUENCE [LARGE SCALE GENOMIC DNA]</scope>
    <source>
        <strain evidence="2 9">FAN1</strain>
    </source>
</reference>
<dbReference type="AlphaFoldDB" id="A0A251ZYE9"/>
<evidence type="ECO:0000313" key="9">
    <source>
        <dbReference type="Proteomes" id="UP000270034"/>
    </source>
</evidence>
<evidence type="ECO:0000313" key="2">
    <source>
        <dbReference type="EMBL" id="BBC79425.1"/>
    </source>
</evidence>
<dbReference type="RefSeq" id="WP_048842154.1">
    <property type="nucleotide sequence ID" value="NZ_BAMX01000038.1"/>
</dbReference>
<organism evidence="4 7">
    <name type="scientific">Acetobacter orientalis</name>
    <dbReference type="NCBI Taxonomy" id="146474"/>
    <lineage>
        <taxon>Bacteria</taxon>
        <taxon>Pseudomonadati</taxon>
        <taxon>Pseudomonadota</taxon>
        <taxon>Alphaproteobacteria</taxon>
        <taxon>Acetobacterales</taxon>
        <taxon>Acetobacteraceae</taxon>
        <taxon>Acetobacter</taxon>
    </lineage>
</organism>
<feature type="transmembrane region" description="Helical" evidence="1">
    <location>
        <begin position="140"/>
        <end position="162"/>
    </location>
</feature>
<name>A0A251ZYE9_9PROT</name>
<dbReference type="Proteomes" id="UP000032670">
    <property type="component" value="Unassembled WGS sequence"/>
</dbReference>
<keyword evidence="1" id="KW-0812">Transmembrane</keyword>
<reference evidence="7 8" key="2">
    <citation type="submission" date="2014-06" db="EMBL/GenBank/DDBJ databases">
        <authorList>
            <person name="Ju J."/>
            <person name="Zhang J."/>
        </authorList>
    </citation>
    <scope>NUCLEOTIDE SEQUENCE [LARGE SCALE GENOMIC DNA]</scope>
    <source>
        <strain evidence="4">DmW_045</strain>
        <strain evidence="5">DmW_048</strain>
    </source>
</reference>
<evidence type="ECO:0000313" key="3">
    <source>
        <dbReference type="EMBL" id="GAN67118.1"/>
    </source>
</evidence>
<keyword evidence="1" id="KW-0472">Membrane</keyword>
<dbReference type="EMBL" id="JOMO01000060">
    <property type="protein sequence ID" value="OUI79681.1"/>
    <property type="molecule type" value="Genomic_DNA"/>
</dbReference>
<proteinExistence type="predicted"/>
<dbReference type="KEGG" id="aot:AcetOri_orf01615"/>
<accession>A0A251ZYE9</accession>
<dbReference type="EMBL" id="JOOY01000053">
    <property type="protein sequence ID" value="OUJ01137.1"/>
    <property type="molecule type" value="Genomic_DNA"/>
</dbReference>
<protein>
    <submittedName>
        <fullName evidence="2">D-lactate dehydrogenase</fullName>
    </submittedName>
</protein>
<evidence type="ECO:0000313" key="8">
    <source>
        <dbReference type="Proteomes" id="UP000194999"/>
    </source>
</evidence>
<dbReference type="Proteomes" id="UP000194639">
    <property type="component" value="Unassembled WGS sequence"/>
</dbReference>
<dbReference type="STRING" id="1231341.Abor_038_029"/>
<evidence type="ECO:0000313" key="6">
    <source>
        <dbReference type="Proteomes" id="UP000032670"/>
    </source>
</evidence>
<gene>
    <name evidence="3" type="ORF">Abor_038_029</name>
    <name evidence="2" type="ORF">AcetOrient_orf01615</name>
    <name evidence="4" type="ORF">HK12_12875</name>
    <name evidence="5" type="ORF">HK15_09295</name>
</gene>
<dbReference type="Proteomes" id="UP000270034">
    <property type="component" value="Chromosome"/>
</dbReference>
<dbReference type="EMBL" id="BAMX01000038">
    <property type="protein sequence ID" value="GAN67118.1"/>
    <property type="molecule type" value="Genomic_DNA"/>
</dbReference>
<keyword evidence="1" id="KW-1133">Transmembrane helix</keyword>
<sequence length="177" mass="19625">MSDFDPKELKILSDILALVLEDQPGQSATALETIKNRARKNNITGGALKNLFQAIAPDPSQARPKRSTSRTKAAGIPDDYRTQLRQMADSITRLDTDLRAARTQNDHLRLQLQQAQQDQNTTQSLLADQMTRIRYPSLPMIMVVLAAGILSGIAGTEVFHLIQHLTMTATDNARSLY</sequence>
<evidence type="ECO:0000313" key="5">
    <source>
        <dbReference type="EMBL" id="OUJ01137.1"/>
    </source>
</evidence>
<keyword evidence="6" id="KW-1185">Reference proteome</keyword>
<evidence type="ECO:0000256" key="1">
    <source>
        <dbReference type="SAM" id="Phobius"/>
    </source>
</evidence>
<evidence type="ECO:0000313" key="4">
    <source>
        <dbReference type="EMBL" id="OUI79681.1"/>
    </source>
</evidence>
<dbReference type="EMBL" id="AP018515">
    <property type="protein sequence ID" value="BBC79425.1"/>
    <property type="molecule type" value="Genomic_DNA"/>
</dbReference>
<accession>A0A0D6NNB7</accession>
<reference evidence="3 6" key="1">
    <citation type="submission" date="2012-11" db="EMBL/GenBank/DDBJ databases">
        <title>Whole genome sequence of Acetobacter orientalis 21F-2.</title>
        <authorList>
            <person name="Azuma Y."/>
            <person name="Higashiura N."/>
            <person name="Hirakawa H."/>
            <person name="Matsushita K."/>
        </authorList>
    </citation>
    <scope>NUCLEOTIDE SEQUENCE [LARGE SCALE GENOMIC DNA]</scope>
    <source>
        <strain evidence="3 6">21F-2</strain>
    </source>
</reference>
<dbReference type="Proteomes" id="UP000194999">
    <property type="component" value="Unassembled WGS sequence"/>
</dbReference>